<feature type="compositionally biased region" description="Low complexity" evidence="1">
    <location>
        <begin position="1"/>
        <end position="10"/>
    </location>
</feature>
<evidence type="ECO:0000313" key="3">
    <source>
        <dbReference type="Proteomes" id="UP000077202"/>
    </source>
</evidence>
<name>A0A176VHW3_MARPO</name>
<evidence type="ECO:0000313" key="2">
    <source>
        <dbReference type="EMBL" id="OAE20504.1"/>
    </source>
</evidence>
<feature type="region of interest" description="Disordered" evidence="1">
    <location>
        <begin position="1"/>
        <end position="31"/>
    </location>
</feature>
<proteinExistence type="predicted"/>
<comment type="caution">
    <text evidence="2">The sequence shown here is derived from an EMBL/GenBank/DDBJ whole genome shotgun (WGS) entry which is preliminary data.</text>
</comment>
<gene>
    <name evidence="2" type="ORF">AXG93_948s1110</name>
</gene>
<sequence length="155" mass="16837">MATEMGNAETDGAEEGEGGGGEREEAKARVGNAAAAVAAERSSSTGRTRIELDLGTLVLIELDRSGRHFGHLCLHLFRGRERSALIRCLLEEEEEEEEHGKRSADTAGVEEEDFWLGRLDWTANERSAGINFARRAPRGVRGMDVDIALAKDGSL</sequence>
<evidence type="ECO:0000256" key="1">
    <source>
        <dbReference type="SAM" id="MobiDB-lite"/>
    </source>
</evidence>
<keyword evidence="3" id="KW-1185">Reference proteome</keyword>
<protein>
    <submittedName>
        <fullName evidence="2">Uncharacterized protein</fullName>
    </submittedName>
</protein>
<dbReference type="AlphaFoldDB" id="A0A176VHW3"/>
<accession>A0A176VHW3</accession>
<reference evidence="2" key="1">
    <citation type="submission" date="2016-03" db="EMBL/GenBank/DDBJ databases">
        <title>Mechanisms controlling the formation of the plant cell surface in tip-growing cells are functionally conserved among land plants.</title>
        <authorList>
            <person name="Honkanen S."/>
            <person name="Jones V.A."/>
            <person name="Morieri G."/>
            <person name="Champion C."/>
            <person name="Hetherington A.J."/>
            <person name="Kelly S."/>
            <person name="Saint-Marcoux D."/>
            <person name="Proust H."/>
            <person name="Prescott H."/>
            <person name="Dolan L."/>
        </authorList>
    </citation>
    <scope>NUCLEOTIDE SEQUENCE [LARGE SCALE GENOMIC DNA]</scope>
    <source>
        <tissue evidence="2">Whole gametophyte</tissue>
    </source>
</reference>
<dbReference type="EMBL" id="LVLJ01003603">
    <property type="protein sequence ID" value="OAE20504.1"/>
    <property type="molecule type" value="Genomic_DNA"/>
</dbReference>
<dbReference type="Proteomes" id="UP000077202">
    <property type="component" value="Unassembled WGS sequence"/>
</dbReference>
<organism evidence="2 3">
    <name type="scientific">Marchantia polymorpha subsp. ruderalis</name>
    <dbReference type="NCBI Taxonomy" id="1480154"/>
    <lineage>
        <taxon>Eukaryota</taxon>
        <taxon>Viridiplantae</taxon>
        <taxon>Streptophyta</taxon>
        <taxon>Embryophyta</taxon>
        <taxon>Marchantiophyta</taxon>
        <taxon>Marchantiopsida</taxon>
        <taxon>Marchantiidae</taxon>
        <taxon>Marchantiales</taxon>
        <taxon>Marchantiaceae</taxon>
        <taxon>Marchantia</taxon>
    </lineage>
</organism>